<accession>A0A6I8S9M6</accession>
<dbReference type="Gene3D" id="3.30.1520.10">
    <property type="entry name" value="Phox-like domain"/>
    <property type="match status" value="1"/>
</dbReference>
<sequence length="386" mass="43554">MHRWEGAFSIMGLCNIGVEVRVAGNSKRSHYASIQMASKLLQRLRSTPLKEERGPGPPDEPPESAELVDDTEGLSLRLSGTLSLSEDSLASQESDGMGTSYLGSDGHGESKSQDENSSYTLLTKQLREMWERSQNVRIPIRLTFEVTDANIVQDAHAKYVLYTIYLLQTGQYDPSPAYISCRYSDLYHLKRRLLALFPSEMRGVSFPCKRVRKNFTPETIAKRSRAFEQFLCHVASLPALRASSAFLNFFYLRDIQKAQALTCAGLYKLALPIWTNSWRLQEKLCPSGPSTHRLLVLAGLVVCHQELDTLEEAQAFSERAVALLQDAQDKHISLLVPFLNAHIQLSWRVGIDKRESEALLQRLQETGHYNHNVPSLKEFLVKETIS</sequence>
<dbReference type="InterPro" id="IPR001683">
    <property type="entry name" value="PX_dom"/>
</dbReference>
<evidence type="ECO:0000256" key="2">
    <source>
        <dbReference type="ARBA" id="ARBA00022448"/>
    </source>
</evidence>
<name>A0A6I8S9M6_XENTR</name>
<dbReference type="GeneTree" id="ENSGT00530000063759"/>
<keyword evidence="2" id="KW-0813">Transport</keyword>
<evidence type="ECO:0000256" key="3">
    <source>
        <dbReference type="ARBA" id="ARBA00022753"/>
    </source>
</evidence>
<feature type="domain" description="PX" evidence="8">
    <location>
        <begin position="140"/>
        <end position="257"/>
    </location>
</feature>
<evidence type="ECO:0000313" key="9">
    <source>
        <dbReference type="Ensembl" id="ENSXETP00000091532"/>
    </source>
</evidence>
<protein>
    <submittedName>
        <fullName evidence="9">Sorting nexin family member 21</fullName>
    </submittedName>
</protein>
<evidence type="ECO:0000259" key="8">
    <source>
        <dbReference type="PROSITE" id="PS50195"/>
    </source>
</evidence>
<dbReference type="InterPro" id="IPR039937">
    <property type="entry name" value="SNX20/SNX21"/>
</dbReference>
<dbReference type="FunCoup" id="A0A6I8S9M6">
    <property type="interactions" value="158"/>
</dbReference>
<dbReference type="InterPro" id="IPR036871">
    <property type="entry name" value="PX_dom_sf"/>
</dbReference>
<dbReference type="SUPFAM" id="SSF64268">
    <property type="entry name" value="PX domain"/>
    <property type="match status" value="1"/>
</dbReference>
<keyword evidence="4" id="KW-0653">Protein transport</keyword>
<organism evidence="9">
    <name type="scientific">Xenopus tropicalis</name>
    <name type="common">Western clawed frog</name>
    <name type="synonym">Silurana tropicalis</name>
    <dbReference type="NCBI Taxonomy" id="8364"/>
    <lineage>
        <taxon>Eukaryota</taxon>
        <taxon>Metazoa</taxon>
        <taxon>Chordata</taxon>
        <taxon>Craniata</taxon>
        <taxon>Vertebrata</taxon>
        <taxon>Euteleostomi</taxon>
        <taxon>Amphibia</taxon>
        <taxon>Batrachia</taxon>
        <taxon>Anura</taxon>
        <taxon>Pipoidea</taxon>
        <taxon>Pipidae</taxon>
        <taxon>Xenopodinae</taxon>
        <taxon>Xenopus</taxon>
        <taxon>Silurana</taxon>
    </lineage>
</organism>
<gene>
    <name evidence="9" type="primary">snx21</name>
</gene>
<dbReference type="CDD" id="cd07301">
    <property type="entry name" value="PX_SNX21"/>
    <property type="match status" value="1"/>
</dbReference>
<dbReference type="GO" id="GO:0035091">
    <property type="term" value="F:phosphatidylinositol binding"/>
    <property type="evidence" value="ECO:0007669"/>
    <property type="project" value="InterPro"/>
</dbReference>
<keyword evidence="5" id="KW-0446">Lipid-binding</keyword>
<feature type="region of interest" description="Disordered" evidence="7">
    <location>
        <begin position="48"/>
        <end position="70"/>
    </location>
</feature>
<dbReference type="AlphaFoldDB" id="A0A6I8S9M6"/>
<dbReference type="PANTHER" id="PTHR20939:SF10">
    <property type="entry name" value="SORTING NEXIN-21"/>
    <property type="match status" value="1"/>
</dbReference>
<dbReference type="Bgee" id="ENSXETG00000037971">
    <property type="expression patterns" value="Expressed in 2-cell stage embryo and 14 other cell types or tissues"/>
</dbReference>
<comment type="subcellular location">
    <subcellularLocation>
        <location evidence="1">Early endosome membrane</location>
        <topology evidence="1">Peripheral membrane protein</topology>
        <orientation evidence="1">Cytoplasmic side</orientation>
    </subcellularLocation>
</comment>
<feature type="compositionally biased region" description="Acidic residues" evidence="7">
    <location>
        <begin position="60"/>
        <end position="70"/>
    </location>
</feature>
<evidence type="ECO:0000256" key="1">
    <source>
        <dbReference type="ARBA" id="ARBA00004469"/>
    </source>
</evidence>
<dbReference type="PANTHER" id="PTHR20939">
    <property type="entry name" value="SORTING NEXIN 20, 21"/>
    <property type="match status" value="1"/>
</dbReference>
<reference evidence="9" key="1">
    <citation type="journal article" date="2010" name="Science">
        <title>The genome of the Western clawed frog Xenopus tropicalis.</title>
        <authorList>
            <person name="Hellsten U."/>
            <person name="Harland R.M."/>
            <person name="Gilchrist M.J."/>
            <person name="Hendrix D."/>
            <person name="Jurka J."/>
            <person name="Kapitonov V."/>
            <person name="Ovcharenko I."/>
            <person name="Putnam N.H."/>
            <person name="Shu S."/>
            <person name="Taher L."/>
            <person name="Blitz I.L."/>
            <person name="Blumberg B."/>
            <person name="Dichmann D.S."/>
            <person name="Dubchak I."/>
            <person name="Amaya E."/>
            <person name="Detter J.C."/>
            <person name="Fletcher R."/>
            <person name="Gerhard D.S."/>
            <person name="Goodstein D."/>
            <person name="Graves T."/>
            <person name="Grigoriev I.V."/>
            <person name="Grimwood J."/>
            <person name="Kawashima T."/>
            <person name="Lindquist E."/>
            <person name="Lucas S.M."/>
            <person name="Mead P.E."/>
            <person name="Mitros T."/>
            <person name="Ogino H."/>
            <person name="Ohta Y."/>
            <person name="Poliakov A.V."/>
            <person name="Pollet N."/>
            <person name="Robert J."/>
            <person name="Salamov A."/>
            <person name="Sater A.K."/>
            <person name="Schmutz J."/>
            <person name="Terry A."/>
            <person name="Vize P.D."/>
            <person name="Warren W.C."/>
            <person name="Wells D."/>
            <person name="Wills A."/>
            <person name="Wilson R.K."/>
            <person name="Zimmerman L.B."/>
            <person name="Zorn A.M."/>
            <person name="Grainger R."/>
            <person name="Grammer T."/>
            <person name="Khokha M.K."/>
            <person name="Richardson P.M."/>
            <person name="Rokhsar D.S."/>
        </authorList>
    </citation>
    <scope>NUCLEOTIDE SEQUENCE [LARGE SCALE GENOMIC DNA]</scope>
    <source>
        <strain evidence="9">Nigerian</strain>
    </source>
</reference>
<keyword evidence="6" id="KW-0472">Membrane</keyword>
<evidence type="ECO:0000256" key="5">
    <source>
        <dbReference type="ARBA" id="ARBA00023121"/>
    </source>
</evidence>
<evidence type="ECO:0000256" key="6">
    <source>
        <dbReference type="ARBA" id="ARBA00023136"/>
    </source>
</evidence>
<feature type="region of interest" description="Disordered" evidence="7">
    <location>
        <begin position="85"/>
        <end position="118"/>
    </location>
</feature>
<reference evidence="9" key="2">
    <citation type="submission" date="2020-05" db="UniProtKB">
        <authorList>
            <consortium name="Ensembl"/>
        </authorList>
    </citation>
    <scope>IDENTIFICATION</scope>
</reference>
<evidence type="ECO:0000256" key="7">
    <source>
        <dbReference type="SAM" id="MobiDB-lite"/>
    </source>
</evidence>
<proteinExistence type="predicted"/>
<dbReference type="GO" id="GO:0015031">
    <property type="term" value="P:protein transport"/>
    <property type="evidence" value="ECO:0007669"/>
    <property type="project" value="UniProtKB-KW"/>
</dbReference>
<dbReference type="InParanoid" id="A0A6I8S9M6"/>
<evidence type="ECO:0000256" key="4">
    <source>
        <dbReference type="ARBA" id="ARBA00022927"/>
    </source>
</evidence>
<dbReference type="Pfam" id="PF00787">
    <property type="entry name" value="PX"/>
    <property type="match status" value="1"/>
</dbReference>
<dbReference type="SMART" id="SM00312">
    <property type="entry name" value="PX"/>
    <property type="match status" value="1"/>
</dbReference>
<dbReference type="PROSITE" id="PS50195">
    <property type="entry name" value="PX"/>
    <property type="match status" value="1"/>
</dbReference>
<keyword evidence="3" id="KW-0967">Endosome</keyword>
<dbReference type="GO" id="GO:0031901">
    <property type="term" value="C:early endosome membrane"/>
    <property type="evidence" value="ECO:0007669"/>
    <property type="project" value="UniProtKB-SubCell"/>
</dbReference>
<dbReference type="Ensembl" id="ENSXETT00000081378">
    <property type="protein sequence ID" value="ENSXETP00000091532"/>
    <property type="gene ID" value="ENSXETG00000037971"/>
</dbReference>